<dbReference type="eggNOG" id="ENOG5033AXH">
    <property type="taxonomic scope" value="Bacteria"/>
</dbReference>
<accession>Q215C2</accession>
<dbReference type="HOGENOM" id="CLU_1668063_0_0_5"/>
<protein>
    <submittedName>
        <fullName evidence="1">Uncharacterized protein</fullName>
    </submittedName>
</protein>
<dbReference type="RefSeq" id="WP_011472911.1">
    <property type="nucleotide sequence ID" value="NC_007925.1"/>
</dbReference>
<dbReference type="KEGG" id="rpc:RPC_2463"/>
<gene>
    <name evidence="1" type="ordered locus">RPC_2463</name>
</gene>
<sequence>MSLTNFETPTPAAPATVLAFPDPAAGISDPEAVLRAPSLSRSEKRATLSSWASDAHAVDSKPWLRLIPGRDQPVALASILEALRRLDDDPDPPPKGGMAIRLEDVRRRTQVAADACNRQRLARRSIGRRHDLAGRYV</sequence>
<dbReference type="EMBL" id="CP000301">
    <property type="protein sequence ID" value="ABD88014.1"/>
    <property type="molecule type" value="Genomic_DNA"/>
</dbReference>
<dbReference type="AlphaFoldDB" id="Q215C2"/>
<name>Q215C2_RHOPB</name>
<reference evidence="1" key="1">
    <citation type="submission" date="2006-03" db="EMBL/GenBank/DDBJ databases">
        <title>Complete sequence of Rhodopseudomonas palustris BisB18.</title>
        <authorList>
            <consortium name="US DOE Joint Genome Institute"/>
            <person name="Copeland A."/>
            <person name="Lucas S."/>
            <person name="Lapidus A."/>
            <person name="Barry K."/>
            <person name="Detter J.C."/>
            <person name="Glavina del Rio T."/>
            <person name="Hammon N."/>
            <person name="Israni S."/>
            <person name="Dalin E."/>
            <person name="Tice H."/>
            <person name="Pitluck S."/>
            <person name="Chain P."/>
            <person name="Malfatti S."/>
            <person name="Shin M."/>
            <person name="Vergez L."/>
            <person name="Schmutz J."/>
            <person name="Larimer F."/>
            <person name="Land M."/>
            <person name="Hauser L."/>
            <person name="Pelletier D.A."/>
            <person name="Kyrpides N."/>
            <person name="Anderson I."/>
            <person name="Oda Y."/>
            <person name="Harwood C.S."/>
            <person name="Richardson P."/>
        </authorList>
    </citation>
    <scope>NUCLEOTIDE SEQUENCE [LARGE SCALE GENOMIC DNA]</scope>
    <source>
        <strain evidence="1">BisB18</strain>
    </source>
</reference>
<evidence type="ECO:0000313" key="1">
    <source>
        <dbReference type="EMBL" id="ABD88014.1"/>
    </source>
</evidence>
<proteinExistence type="predicted"/>
<organism evidence="1">
    <name type="scientific">Rhodopseudomonas palustris (strain BisB18)</name>
    <dbReference type="NCBI Taxonomy" id="316056"/>
    <lineage>
        <taxon>Bacteria</taxon>
        <taxon>Pseudomonadati</taxon>
        <taxon>Pseudomonadota</taxon>
        <taxon>Alphaproteobacteria</taxon>
        <taxon>Hyphomicrobiales</taxon>
        <taxon>Nitrobacteraceae</taxon>
        <taxon>Rhodopseudomonas</taxon>
    </lineage>
</organism>